<comment type="caution">
    <text evidence="3">The sequence shown here is derived from an EMBL/GenBank/DDBJ whole genome shotgun (WGS) entry which is preliminary data.</text>
</comment>
<evidence type="ECO:0000313" key="4">
    <source>
        <dbReference type="Proteomes" id="UP001202550"/>
    </source>
</evidence>
<evidence type="ECO:0000256" key="1">
    <source>
        <dbReference type="SAM" id="SignalP"/>
    </source>
</evidence>
<dbReference type="Proteomes" id="UP001202550">
    <property type="component" value="Unassembled WGS sequence"/>
</dbReference>
<gene>
    <name evidence="3" type="ORF">M3N55_03490</name>
</gene>
<protein>
    <submittedName>
        <fullName evidence="3">Porin</fullName>
    </submittedName>
</protein>
<dbReference type="RefSeq" id="WP_249056417.1">
    <property type="nucleotide sequence ID" value="NZ_JALZWP010000002.1"/>
</dbReference>
<dbReference type="Pfam" id="PF13609">
    <property type="entry name" value="Porin_4"/>
    <property type="match status" value="1"/>
</dbReference>
<feature type="domain" description="Porin" evidence="2">
    <location>
        <begin position="7"/>
        <end position="262"/>
    </location>
</feature>
<dbReference type="Gene3D" id="2.40.160.10">
    <property type="entry name" value="Porin"/>
    <property type="match status" value="1"/>
</dbReference>
<dbReference type="EMBL" id="JALZWP010000002">
    <property type="protein sequence ID" value="MCL1627784.1"/>
    <property type="molecule type" value="Genomic_DNA"/>
</dbReference>
<proteinExistence type="predicted"/>
<keyword evidence="1" id="KW-0732">Signal</keyword>
<keyword evidence="4" id="KW-1185">Reference proteome</keyword>
<dbReference type="SUPFAM" id="SSF56935">
    <property type="entry name" value="Porins"/>
    <property type="match status" value="1"/>
</dbReference>
<feature type="chain" id="PRO_5045410538" evidence="1">
    <location>
        <begin position="21"/>
        <end position="277"/>
    </location>
</feature>
<reference evidence="3 4" key="1">
    <citation type="submission" date="2022-05" db="EMBL/GenBank/DDBJ databases">
        <title>Seasonal and diel survey of microbial diversity of the Tyrrhenian coast.</title>
        <authorList>
            <person name="Gattoni G."/>
            <person name="Corral P."/>
        </authorList>
    </citation>
    <scope>NUCLEOTIDE SEQUENCE [LARGE SCALE GENOMIC DNA]</scope>
    <source>
        <strain evidence="3 4">V10</strain>
    </source>
</reference>
<organism evidence="3 4">
    <name type="scientific">Roseinatronobacter domitianus</name>
    <dbReference type="NCBI Taxonomy" id="2940293"/>
    <lineage>
        <taxon>Bacteria</taxon>
        <taxon>Pseudomonadati</taxon>
        <taxon>Pseudomonadota</taxon>
        <taxon>Alphaproteobacteria</taxon>
        <taxon>Rhodobacterales</taxon>
        <taxon>Paracoccaceae</taxon>
        <taxon>Roseinatronobacter</taxon>
    </lineage>
</organism>
<accession>A0ABT0M0I4</accession>
<name>A0ABT0M0I4_9RHOB</name>
<sequence>MKKLLLASTALVMTAGYAAADVALSGSARMGIAYDSAAARELSFTSRARVVFTLSGETDGGLAFGGSFRADNAVGANAGTAGSVFVSGTFGRLSMGDVASAAEFIVGDLSGVGLTGLGDLNENTYLGNATRPAARYDYSMDGLTLALSIDNPSNAAFVYSVAVGYEMNGFMGGIGYEKVNSGASHTIGYIGAEFEGVTGKLTYGRSAGANQYGLSISGSFDATTVTAFGRRDFAGATHYGLGASYDLGGGASLVGGIVRNDTGAGSTLADFGLNFSF</sequence>
<dbReference type="InterPro" id="IPR033900">
    <property type="entry name" value="Gram_neg_porin_domain"/>
</dbReference>
<evidence type="ECO:0000313" key="3">
    <source>
        <dbReference type="EMBL" id="MCL1627784.1"/>
    </source>
</evidence>
<evidence type="ECO:0000259" key="2">
    <source>
        <dbReference type="Pfam" id="PF13609"/>
    </source>
</evidence>
<dbReference type="InterPro" id="IPR023614">
    <property type="entry name" value="Porin_dom_sf"/>
</dbReference>
<feature type="signal peptide" evidence="1">
    <location>
        <begin position="1"/>
        <end position="20"/>
    </location>
</feature>